<dbReference type="EMBL" id="LAZR01004154">
    <property type="protein sequence ID" value="KKN11272.1"/>
    <property type="molecule type" value="Genomic_DNA"/>
</dbReference>
<protein>
    <submittedName>
        <fullName evidence="1">Uncharacterized protein</fullName>
    </submittedName>
</protein>
<name>A0A0F9NH83_9ZZZZ</name>
<reference evidence="1" key="1">
    <citation type="journal article" date="2015" name="Nature">
        <title>Complex archaea that bridge the gap between prokaryotes and eukaryotes.</title>
        <authorList>
            <person name="Spang A."/>
            <person name="Saw J.H."/>
            <person name="Jorgensen S.L."/>
            <person name="Zaremba-Niedzwiedzka K."/>
            <person name="Martijn J."/>
            <person name="Lind A.E."/>
            <person name="van Eijk R."/>
            <person name="Schleper C."/>
            <person name="Guy L."/>
            <person name="Ettema T.J."/>
        </authorList>
    </citation>
    <scope>NUCLEOTIDE SEQUENCE</scope>
</reference>
<comment type="caution">
    <text evidence="1">The sequence shown here is derived from an EMBL/GenBank/DDBJ whole genome shotgun (WGS) entry which is preliminary data.</text>
</comment>
<organism evidence="1">
    <name type="scientific">marine sediment metagenome</name>
    <dbReference type="NCBI Taxonomy" id="412755"/>
    <lineage>
        <taxon>unclassified sequences</taxon>
        <taxon>metagenomes</taxon>
        <taxon>ecological metagenomes</taxon>
    </lineage>
</organism>
<gene>
    <name evidence="1" type="ORF">LCGC14_1028290</name>
</gene>
<proteinExistence type="predicted"/>
<accession>A0A0F9NH83</accession>
<sequence length="103" mass="11405">MSTNVRSNCEGNGSEFQRLLALPRHEPRPTIGDRVIIAGGLIGHGQPWVRLAADVTDVGEESVEVRLLKTDPDCEPYDAQWIHPALITDVFRQTADSQPTKEN</sequence>
<dbReference type="AlphaFoldDB" id="A0A0F9NH83"/>
<evidence type="ECO:0000313" key="1">
    <source>
        <dbReference type="EMBL" id="KKN11272.1"/>
    </source>
</evidence>